<reference evidence="4 5" key="1">
    <citation type="submission" date="2016-09" db="EMBL/GenBank/DDBJ databases">
        <title>Genome-resolved meta-omics ties microbial dynamics to process performance in biotechnology for thiocyanate degradation.</title>
        <authorList>
            <person name="Kantor R.S."/>
            <person name="Huddy R.J."/>
            <person name="Iyer R."/>
            <person name="Thomas B.C."/>
            <person name="Brown C.T."/>
            <person name="Anantharaman K."/>
            <person name="Tringe S."/>
            <person name="Hettich R.L."/>
            <person name="Harrison S.T."/>
            <person name="Banfield J.F."/>
        </authorList>
    </citation>
    <scope>NUCLEOTIDE SEQUENCE [LARGE SCALE GENOMIC DNA]</scope>
    <source>
        <strain evidence="4">59-99</strain>
    </source>
</reference>
<gene>
    <name evidence="4" type="ORF">BGO89_01940</name>
</gene>
<dbReference type="Gene3D" id="3.40.710.10">
    <property type="entry name" value="DD-peptidase/beta-lactamase superfamily"/>
    <property type="match status" value="1"/>
</dbReference>
<evidence type="ECO:0000256" key="3">
    <source>
        <dbReference type="SAM" id="SignalP"/>
    </source>
</evidence>
<dbReference type="Pfam" id="PF02113">
    <property type="entry name" value="Peptidase_S13"/>
    <property type="match status" value="1"/>
</dbReference>
<dbReference type="PANTHER" id="PTHR30023">
    <property type="entry name" value="D-ALANYL-D-ALANINE CARBOXYPEPTIDASE"/>
    <property type="match status" value="1"/>
</dbReference>
<dbReference type="SUPFAM" id="SSF56601">
    <property type="entry name" value="beta-lactamase/transpeptidase-like"/>
    <property type="match status" value="1"/>
</dbReference>
<protein>
    <submittedName>
        <fullName evidence="4">D-alanyl-D-alanine carboxypeptidase/D-alanyl-D-alanine-endopeptidase</fullName>
    </submittedName>
</protein>
<dbReference type="EMBL" id="MKVH01000013">
    <property type="protein sequence ID" value="OJX59204.1"/>
    <property type="molecule type" value="Genomic_DNA"/>
</dbReference>
<feature type="chain" id="PRO_5013268131" evidence="3">
    <location>
        <begin position="20"/>
        <end position="494"/>
    </location>
</feature>
<accession>A0A1M3L1U2</accession>
<dbReference type="Proteomes" id="UP000184233">
    <property type="component" value="Unassembled WGS sequence"/>
</dbReference>
<feature type="signal peptide" evidence="3">
    <location>
        <begin position="1"/>
        <end position="19"/>
    </location>
</feature>
<dbReference type="GO" id="GO:0000270">
    <property type="term" value="P:peptidoglycan metabolic process"/>
    <property type="evidence" value="ECO:0007669"/>
    <property type="project" value="TreeGrafter"/>
</dbReference>
<keyword evidence="3" id="KW-0732">Signal</keyword>
<organism evidence="4 5">
    <name type="scientific">Candidatus Kapaibacterium thiocyanatum</name>
    <dbReference type="NCBI Taxonomy" id="1895771"/>
    <lineage>
        <taxon>Bacteria</taxon>
        <taxon>Pseudomonadati</taxon>
        <taxon>Candidatus Kapaibacteriota</taxon>
        <taxon>Candidatus Kapaibacteriia</taxon>
        <taxon>Candidatus Kapaibacteriales</taxon>
        <taxon>Candidatus Kapaibacteriaceae</taxon>
        <taxon>Candidatus Kapaibacterium</taxon>
    </lineage>
</organism>
<keyword evidence="4" id="KW-0121">Carboxypeptidase</keyword>
<dbReference type="PRINTS" id="PR00922">
    <property type="entry name" value="DADACBPTASE3"/>
</dbReference>
<dbReference type="PANTHER" id="PTHR30023:SF0">
    <property type="entry name" value="PENICILLIN-SENSITIVE CARBOXYPEPTIDASE A"/>
    <property type="match status" value="1"/>
</dbReference>
<dbReference type="InterPro" id="IPR012338">
    <property type="entry name" value="Beta-lactam/transpept-like"/>
</dbReference>
<dbReference type="GO" id="GO:0006508">
    <property type="term" value="P:proteolysis"/>
    <property type="evidence" value="ECO:0007669"/>
    <property type="project" value="InterPro"/>
</dbReference>
<keyword evidence="4" id="KW-0645">Protease</keyword>
<dbReference type="AlphaFoldDB" id="A0A1M3L1U2"/>
<evidence type="ECO:0000256" key="2">
    <source>
        <dbReference type="ARBA" id="ARBA00022801"/>
    </source>
</evidence>
<sequence>MYLARLILSGLFVTTVSFAQGQSRSAAVRELRTDLDNLLSAPEWRSALLGVCVASTDNAEHLYRHNDEMFFTPASTNKLFTTAVALATLGPEYRFRTTLYLDGRIQENGEFAGNIIVRGSGDPTWSTTFGRDPLVLFDQWVGVLDSLGIRSVKGNIIGDDDVFDDVDYATGWAWDDLVWSYGAQVNGLGVADNSVRALIIPPLKPGGESQIRLVPETDYVRVMNGLRVVDSTGVTEVKALRDGPTNIVDIVGTIVARPRRDTINLHLAVENPTLYFASLFRDALVRHGIRFRGALIDVDDWNDPLPYDSSMRVAETVSPPLSDIVAVINHVSHNLGADILCKTIGREVSGDGSFEKGADVIRTFVQRNGIGGQDLAIVDGSGLSRLDLCTPQHLVNLLNVASHTPWAAAYKASLAAPGEPGTLQRRMVGTRAERSVRAKTGGMNNVSTLAGYVTTRDGETLSFAVMADNTVLPTAMVHNLQDLICMRLASFSRK</sequence>
<dbReference type="Gene3D" id="3.50.80.20">
    <property type="entry name" value="D-Ala-D-Ala carboxypeptidase C, peptidase S13"/>
    <property type="match status" value="1"/>
</dbReference>
<dbReference type="STRING" id="1895771.BGO89_01940"/>
<proteinExistence type="inferred from homology"/>
<name>A0A1M3L1U2_9BACT</name>
<comment type="similarity">
    <text evidence="1">Belongs to the peptidase S13 family.</text>
</comment>
<evidence type="ECO:0000313" key="4">
    <source>
        <dbReference type="EMBL" id="OJX59204.1"/>
    </source>
</evidence>
<dbReference type="InterPro" id="IPR000667">
    <property type="entry name" value="Peptidase_S13"/>
</dbReference>
<comment type="caution">
    <text evidence="4">The sequence shown here is derived from an EMBL/GenBank/DDBJ whole genome shotgun (WGS) entry which is preliminary data.</text>
</comment>
<evidence type="ECO:0000313" key="5">
    <source>
        <dbReference type="Proteomes" id="UP000184233"/>
    </source>
</evidence>
<keyword evidence="2" id="KW-0378">Hydrolase</keyword>
<dbReference type="NCBIfam" id="TIGR00666">
    <property type="entry name" value="PBP4"/>
    <property type="match status" value="1"/>
</dbReference>
<dbReference type="GO" id="GO:0004185">
    <property type="term" value="F:serine-type carboxypeptidase activity"/>
    <property type="evidence" value="ECO:0007669"/>
    <property type="project" value="InterPro"/>
</dbReference>
<evidence type="ECO:0000256" key="1">
    <source>
        <dbReference type="ARBA" id="ARBA00006096"/>
    </source>
</evidence>